<evidence type="ECO:0000313" key="3">
    <source>
        <dbReference type="Proteomes" id="UP000707451"/>
    </source>
</evidence>
<dbReference type="Proteomes" id="UP000707451">
    <property type="component" value="Unassembled WGS sequence"/>
</dbReference>
<feature type="compositionally biased region" description="Low complexity" evidence="1">
    <location>
        <begin position="42"/>
        <end position="108"/>
    </location>
</feature>
<reference evidence="2" key="1">
    <citation type="submission" date="2021-06" db="EMBL/GenBank/DDBJ databases">
        <title>Genome Sequence of Mortierella hyaline Strain SCG-10, a Cold-Adapted, Nitrate-Reducing Fungus Isolated from Soil in Minnesota, USA.</title>
        <authorList>
            <person name="Aldossari N."/>
        </authorList>
    </citation>
    <scope>NUCLEOTIDE SEQUENCE</scope>
    <source>
        <strain evidence="2">SCG-10</strain>
    </source>
</reference>
<feature type="compositionally biased region" description="Low complexity" evidence="1">
    <location>
        <begin position="617"/>
        <end position="651"/>
    </location>
</feature>
<feature type="compositionally biased region" description="Polar residues" evidence="1">
    <location>
        <begin position="227"/>
        <end position="254"/>
    </location>
</feature>
<feature type="region of interest" description="Disordered" evidence="1">
    <location>
        <begin position="461"/>
        <end position="493"/>
    </location>
</feature>
<accession>A0A9P7XV48</accession>
<feature type="compositionally biased region" description="Low complexity" evidence="1">
    <location>
        <begin position="389"/>
        <end position="403"/>
    </location>
</feature>
<dbReference type="EMBL" id="JAHRHY010000007">
    <property type="protein sequence ID" value="KAG9067850.1"/>
    <property type="molecule type" value="Genomic_DNA"/>
</dbReference>
<feature type="region of interest" description="Disordered" evidence="1">
    <location>
        <begin position="1"/>
        <end position="268"/>
    </location>
</feature>
<feature type="region of interest" description="Disordered" evidence="1">
    <location>
        <begin position="416"/>
        <end position="437"/>
    </location>
</feature>
<dbReference type="AlphaFoldDB" id="A0A9P7XV48"/>
<feature type="compositionally biased region" description="Low complexity" evidence="1">
    <location>
        <begin position="369"/>
        <end position="382"/>
    </location>
</feature>
<proteinExistence type="predicted"/>
<sequence length="720" mass="73074">MSRKGAANSKFGHLFGDSDNSSVSSRESRLPGPGDLYKDPLAAFIPPITATTATTRGGSSTAKATLSPPPSATATTTTTASRGGSPPTSGPNSRSSSRLQNHSLFSSLTGGGGSDSGSVSGGSLFDSTPTPTLSAAKRDLLFGDGGGGSTNSGSSVSRRTSSPPLSRNSNTAASQQSSSRVPSPPMGGTSTRTSNSTSFLDAEASPLGGPLGDFSAMRKEDDDVLSPLSTAPLTRTNSQASTMSHESIQSSRSVRSLDVSAVDSSVTLRSGITTKPTASVTGAGATGSAIKEAAASPLIPSSSSSSSTTSSLARRAVVRTSIDHSQRQTTTATAAEPSPVISDPIFNPLTATHSQLPPPPPRHSSDWGIPQSVPSTTSSQSIEAFQSISRTSSPAPPAASAAASRPLLLSKNGFERDHLDNVTPTSSSPSPLSKSVSMMIPADDDATAAFASDNLYSTGPALSTPSSSSILDSGFSHSRASSSNRTTSTSTGSSTVAGAAAIAAAASVLRLGIGAGTVGQPKTRSGFSLGEDVADSSNPWMNTLADSLEETKFTRESAPNIVDYTQSEATSAFSATTATLPPSLTSSSSSSIRRTVISPRPPSLEDDIGGFQDIFADLRSSSSSDRGSGTATPTPSLFPPSTSSKSAASHLNNSTTTTTLSLSSWNVLDAVEAAAQDPDFLGPSAIVNQSTAKVLALMQMPKDALDKDISAQEVFDNPWE</sequence>
<feature type="compositionally biased region" description="Low complexity" evidence="1">
    <location>
        <begin position="422"/>
        <end position="437"/>
    </location>
</feature>
<keyword evidence="3" id="KW-1185">Reference proteome</keyword>
<comment type="caution">
    <text evidence="2">The sequence shown here is derived from an EMBL/GenBank/DDBJ whole genome shotgun (WGS) entry which is preliminary data.</text>
</comment>
<feature type="compositionally biased region" description="Low complexity" evidence="1">
    <location>
        <begin position="189"/>
        <end position="198"/>
    </location>
</feature>
<protein>
    <submittedName>
        <fullName evidence="2">Uncharacterized protein</fullName>
    </submittedName>
</protein>
<evidence type="ECO:0000313" key="2">
    <source>
        <dbReference type="EMBL" id="KAG9067850.1"/>
    </source>
</evidence>
<feature type="region of interest" description="Disordered" evidence="1">
    <location>
        <begin position="578"/>
        <end position="651"/>
    </location>
</feature>
<organism evidence="2 3">
    <name type="scientific">Linnemannia hyalina</name>
    <dbReference type="NCBI Taxonomy" id="64524"/>
    <lineage>
        <taxon>Eukaryota</taxon>
        <taxon>Fungi</taxon>
        <taxon>Fungi incertae sedis</taxon>
        <taxon>Mucoromycota</taxon>
        <taxon>Mortierellomycotina</taxon>
        <taxon>Mortierellomycetes</taxon>
        <taxon>Mortierellales</taxon>
        <taxon>Mortierellaceae</taxon>
        <taxon>Linnemannia</taxon>
    </lineage>
</organism>
<feature type="region of interest" description="Disordered" evidence="1">
    <location>
        <begin position="320"/>
        <end position="403"/>
    </location>
</feature>
<feature type="compositionally biased region" description="Low complexity" evidence="1">
    <location>
        <begin position="151"/>
        <end position="179"/>
    </location>
</feature>
<feature type="compositionally biased region" description="Low complexity" evidence="1">
    <location>
        <begin position="116"/>
        <end position="127"/>
    </location>
</feature>
<name>A0A9P7XV48_9FUNG</name>
<dbReference type="OrthoDB" id="2437428at2759"/>
<gene>
    <name evidence="2" type="ORF">KI688_011439</name>
</gene>
<feature type="compositionally biased region" description="Low complexity" evidence="1">
    <location>
        <begin position="578"/>
        <end position="598"/>
    </location>
</feature>
<evidence type="ECO:0000256" key="1">
    <source>
        <dbReference type="SAM" id="MobiDB-lite"/>
    </source>
</evidence>